<name>A0A1N6M636_9VIBR</name>
<dbReference type="EMBL" id="CP046268">
    <property type="protein sequence ID" value="QMV14838.1"/>
    <property type="molecule type" value="Genomic_DNA"/>
</dbReference>
<protein>
    <recommendedName>
        <fullName evidence="5">DUF1203 domain-containing protein</fullName>
    </recommendedName>
</protein>
<dbReference type="AlphaFoldDB" id="A0A1N6M636"/>
<sequence>MNTDFIIKALDEKYFSQYLQMNAEQLAKVNGCWLTADETPGYPCRVTLQEAEVGEKILLIHYPYHDVKSAYRATGPIFVRANKTMVELAINEIPEILQTRLLSVRAYDMNSMMVHAETVQGPDLEDVIRNNFKNDQVHYLQIHNGNPGCFNCSVFRA</sequence>
<reference evidence="1 4" key="3">
    <citation type="journal article" date="2020" name="J. Nat. Prod.">
        <title>Genomics-Metabolomics Profiling Disclosed Marine Vibrio spartinae 3.6 as a Producer of a New Branched Side Chain Prodigiosin.</title>
        <authorList>
            <person name="Vitale G.A."/>
            <person name="Sciarretta M."/>
            <person name="Palma Esposito F."/>
            <person name="January G.G."/>
            <person name="Giaccio M."/>
            <person name="Bunk B."/>
            <person name="Sproer C."/>
            <person name="Bajerski F."/>
            <person name="Power D."/>
            <person name="Festa C."/>
            <person name="Monti M.C."/>
            <person name="D'Auria M.V."/>
            <person name="de Pascale D."/>
        </authorList>
    </citation>
    <scope>NUCLEOTIDE SEQUENCE [LARGE SCALE GENOMIC DNA]</scope>
    <source>
        <strain evidence="1 4">3.6</strain>
    </source>
</reference>
<reference evidence="2 3" key="1">
    <citation type="submission" date="2016-12" db="EMBL/GenBank/DDBJ databases">
        <authorList>
            <person name="Song W.-J."/>
            <person name="Kurnit D.M."/>
        </authorList>
    </citation>
    <scope>NUCLEOTIDE SEQUENCE [LARGE SCALE GENOMIC DNA]</scope>
    <source>
        <strain evidence="2 3">CECT 9026</strain>
    </source>
</reference>
<dbReference type="EMBL" id="FSSB01000016">
    <property type="protein sequence ID" value="SIO94884.1"/>
    <property type="molecule type" value="Genomic_DNA"/>
</dbReference>
<keyword evidence="4" id="KW-1185">Reference proteome</keyword>
<evidence type="ECO:0008006" key="5">
    <source>
        <dbReference type="Google" id="ProtNLM"/>
    </source>
</evidence>
<evidence type="ECO:0000313" key="2">
    <source>
        <dbReference type="EMBL" id="SIO94884.1"/>
    </source>
</evidence>
<reference evidence="1" key="2">
    <citation type="submission" date="2019-11" db="EMBL/GenBank/DDBJ databases">
        <authorList>
            <person name="January G."/>
            <person name="Bunk B."/>
        </authorList>
    </citation>
    <scope>NUCLEOTIDE SEQUENCE</scope>
    <source>
        <strain evidence="1">3.6</strain>
    </source>
</reference>
<dbReference type="Proteomes" id="UP000515264">
    <property type="component" value="Chromosome 1"/>
</dbReference>
<dbReference type="InterPro" id="IPR009593">
    <property type="entry name" value="DUF1203"/>
</dbReference>
<dbReference type="OrthoDB" id="5953307at2"/>
<dbReference type="RefSeq" id="WP_074373526.1">
    <property type="nucleotide sequence ID" value="NZ_AP024907.1"/>
</dbReference>
<accession>A0A1N6M636</accession>
<gene>
    <name evidence="2" type="ORF">VSP9026_02615</name>
    <name evidence="1" type="ORF">Vspart_02113</name>
</gene>
<dbReference type="Proteomes" id="UP000184774">
    <property type="component" value="Unassembled WGS sequence"/>
</dbReference>
<proteinExistence type="predicted"/>
<organism evidence="2 3">
    <name type="scientific">Vibrio spartinae</name>
    <dbReference type="NCBI Taxonomy" id="1918945"/>
    <lineage>
        <taxon>Bacteria</taxon>
        <taxon>Pseudomonadati</taxon>
        <taxon>Pseudomonadota</taxon>
        <taxon>Gammaproteobacteria</taxon>
        <taxon>Vibrionales</taxon>
        <taxon>Vibrionaceae</taxon>
        <taxon>Vibrio</taxon>
    </lineage>
</organism>
<evidence type="ECO:0000313" key="1">
    <source>
        <dbReference type="EMBL" id="QMV14838.1"/>
    </source>
</evidence>
<evidence type="ECO:0000313" key="4">
    <source>
        <dbReference type="Proteomes" id="UP000515264"/>
    </source>
</evidence>
<dbReference type="Pfam" id="PF06718">
    <property type="entry name" value="DUF1203"/>
    <property type="match status" value="1"/>
</dbReference>
<evidence type="ECO:0000313" key="3">
    <source>
        <dbReference type="Proteomes" id="UP000184774"/>
    </source>
</evidence>